<name>A0ABP3Q0Q0_9PROT</name>
<keyword evidence="3 6" id="KW-0812">Transmembrane</keyword>
<organism evidence="7 8">
    <name type="scientific">Rhizomicrobium electricum</name>
    <dbReference type="NCBI Taxonomy" id="480070"/>
    <lineage>
        <taxon>Bacteria</taxon>
        <taxon>Pseudomonadati</taxon>
        <taxon>Pseudomonadota</taxon>
        <taxon>Alphaproteobacteria</taxon>
        <taxon>Micropepsales</taxon>
        <taxon>Micropepsaceae</taxon>
        <taxon>Rhizomicrobium</taxon>
    </lineage>
</organism>
<dbReference type="Pfam" id="PF03631">
    <property type="entry name" value="Virul_fac_BrkB"/>
    <property type="match status" value="1"/>
</dbReference>
<feature type="transmembrane region" description="Helical" evidence="6">
    <location>
        <begin position="20"/>
        <end position="46"/>
    </location>
</feature>
<evidence type="ECO:0000256" key="2">
    <source>
        <dbReference type="ARBA" id="ARBA00022475"/>
    </source>
</evidence>
<evidence type="ECO:0000256" key="1">
    <source>
        <dbReference type="ARBA" id="ARBA00004651"/>
    </source>
</evidence>
<dbReference type="PANTHER" id="PTHR30213:SF1">
    <property type="entry name" value="INNER MEMBRANE PROTEIN YHJD"/>
    <property type="match status" value="1"/>
</dbReference>
<evidence type="ECO:0000313" key="7">
    <source>
        <dbReference type="EMBL" id="GAA0576280.1"/>
    </source>
</evidence>
<comment type="caution">
    <text evidence="7">The sequence shown here is derived from an EMBL/GenBank/DDBJ whole genome shotgun (WGS) entry which is preliminary data.</text>
</comment>
<evidence type="ECO:0000256" key="3">
    <source>
        <dbReference type="ARBA" id="ARBA00022692"/>
    </source>
</evidence>
<feature type="transmembrane region" description="Helical" evidence="6">
    <location>
        <begin position="84"/>
        <end position="105"/>
    </location>
</feature>
<dbReference type="EMBL" id="BAAADD010000007">
    <property type="protein sequence ID" value="GAA0576280.1"/>
    <property type="molecule type" value="Genomic_DNA"/>
</dbReference>
<protein>
    <submittedName>
        <fullName evidence="7">YihY/virulence factor BrkB family protein</fullName>
    </submittedName>
</protein>
<feature type="transmembrane region" description="Helical" evidence="6">
    <location>
        <begin position="169"/>
        <end position="191"/>
    </location>
</feature>
<evidence type="ECO:0000256" key="6">
    <source>
        <dbReference type="SAM" id="Phobius"/>
    </source>
</evidence>
<keyword evidence="8" id="KW-1185">Reference proteome</keyword>
<proteinExistence type="predicted"/>
<gene>
    <name evidence="7" type="ORF">GCM10008942_26390</name>
</gene>
<keyword evidence="4 6" id="KW-1133">Transmembrane helix</keyword>
<dbReference type="InterPro" id="IPR017039">
    <property type="entry name" value="Virul_fac_BrkB"/>
</dbReference>
<feature type="transmembrane region" description="Helical" evidence="6">
    <location>
        <begin position="238"/>
        <end position="259"/>
    </location>
</feature>
<keyword evidence="5 6" id="KW-0472">Membrane</keyword>
<keyword evidence="2" id="KW-1003">Cell membrane</keyword>
<feature type="transmembrane region" description="Helical" evidence="6">
    <location>
        <begin position="203"/>
        <end position="226"/>
    </location>
</feature>
<evidence type="ECO:0000256" key="4">
    <source>
        <dbReference type="ARBA" id="ARBA00022989"/>
    </source>
</evidence>
<dbReference type="RefSeq" id="WP_166936531.1">
    <property type="nucleotide sequence ID" value="NZ_BAAADD010000007.1"/>
</dbReference>
<comment type="subcellular location">
    <subcellularLocation>
        <location evidence="1">Cell membrane</location>
        <topology evidence="1">Multi-pass membrane protein</topology>
    </subcellularLocation>
</comment>
<dbReference type="Proteomes" id="UP001499951">
    <property type="component" value="Unassembled WGS sequence"/>
</dbReference>
<dbReference type="PANTHER" id="PTHR30213">
    <property type="entry name" value="INNER MEMBRANE PROTEIN YHJD"/>
    <property type="match status" value="1"/>
</dbReference>
<accession>A0ABP3Q0Q0</accession>
<dbReference type="PIRSF" id="PIRSF035875">
    <property type="entry name" value="RNase_BN"/>
    <property type="match status" value="1"/>
</dbReference>
<evidence type="ECO:0000313" key="8">
    <source>
        <dbReference type="Proteomes" id="UP001499951"/>
    </source>
</evidence>
<reference evidence="8" key="1">
    <citation type="journal article" date="2019" name="Int. J. Syst. Evol. Microbiol.">
        <title>The Global Catalogue of Microorganisms (GCM) 10K type strain sequencing project: providing services to taxonomists for standard genome sequencing and annotation.</title>
        <authorList>
            <consortium name="The Broad Institute Genomics Platform"/>
            <consortium name="The Broad Institute Genome Sequencing Center for Infectious Disease"/>
            <person name="Wu L."/>
            <person name="Ma J."/>
        </authorList>
    </citation>
    <scope>NUCLEOTIDE SEQUENCE [LARGE SCALE GENOMIC DNA]</scope>
    <source>
        <strain evidence="8">JCM 15089</strain>
    </source>
</reference>
<evidence type="ECO:0000256" key="5">
    <source>
        <dbReference type="ARBA" id="ARBA00023136"/>
    </source>
</evidence>
<sequence>MLIREGVEEFFEDAAYSRGAAISFYAMTAMGPVLYIGAWVAGIFLGAKAAHTHLLYEVRRVIGYDTATMLQAAIAAAGHLQGGLLGTLAGVAVLVFTAGGVFVEVQSALNCIWKTPTPPFSWWGAVKSYLLSLALVGGLGLLLCVSLMVNTLVRAFGTYFEALIGIGGGLVWLLNAAFSAGLITFLFAAIYRVLPNRPLEWRDVIAGAIITSVLILLGEYAIAFYLAETALSHRYGSAGGAMAILIWLYYSAQVFLLGAEITKVWSRRHGSPAAKAAAVSLEQAA</sequence>
<feature type="transmembrane region" description="Helical" evidence="6">
    <location>
        <begin position="126"/>
        <end position="149"/>
    </location>
</feature>